<feature type="domain" description="ABC transmembrane type-1" evidence="17">
    <location>
        <begin position="77"/>
        <end position="378"/>
    </location>
</feature>
<keyword evidence="9" id="KW-1278">Translocase</keyword>
<dbReference type="InterPro" id="IPR039421">
    <property type="entry name" value="Type_1_exporter"/>
</dbReference>
<dbReference type="CDD" id="cd03249">
    <property type="entry name" value="ABC_MTABC3_MDL1_MDL2"/>
    <property type="match status" value="1"/>
</dbReference>
<feature type="transmembrane region" description="Helical" evidence="15">
    <location>
        <begin position="133"/>
        <end position="161"/>
    </location>
</feature>
<feature type="transmembrane region" description="Helical" evidence="15">
    <location>
        <begin position="237"/>
        <end position="255"/>
    </location>
</feature>
<dbReference type="PROSITE" id="PS50929">
    <property type="entry name" value="ABC_TM1F"/>
    <property type="match status" value="3"/>
</dbReference>
<dbReference type="FunFam" id="1.20.1560.10:FF:000009">
    <property type="entry name" value="ABC transporter B family member 1"/>
    <property type="match status" value="1"/>
</dbReference>
<dbReference type="GO" id="GO:0005743">
    <property type="term" value="C:mitochondrial inner membrane"/>
    <property type="evidence" value="ECO:0007669"/>
    <property type="project" value="TreeGrafter"/>
</dbReference>
<evidence type="ECO:0000256" key="11">
    <source>
        <dbReference type="ARBA" id="ARBA00023136"/>
    </source>
</evidence>
<feature type="transmembrane region" description="Helical" evidence="15">
    <location>
        <begin position="1226"/>
        <end position="1249"/>
    </location>
</feature>
<dbReference type="SUPFAM" id="SSF90123">
    <property type="entry name" value="ABC transporter transmembrane region"/>
    <property type="match status" value="3"/>
</dbReference>
<keyword evidence="6" id="KW-0677">Repeat</keyword>
<name>A0A7R9ILN2_9NEOP</name>
<feature type="transmembrane region" description="Helical" evidence="15">
    <location>
        <begin position="316"/>
        <end position="339"/>
    </location>
</feature>
<dbReference type="EMBL" id="OE003968">
    <property type="protein sequence ID" value="CAD7460722.1"/>
    <property type="molecule type" value="Genomic_DNA"/>
</dbReference>
<dbReference type="InterPro" id="IPR003439">
    <property type="entry name" value="ABC_transporter-like_ATP-bd"/>
</dbReference>
<dbReference type="CDD" id="cd18577">
    <property type="entry name" value="ABC_6TM_Pgp_ABCB1_D1_like"/>
    <property type="match status" value="1"/>
</dbReference>
<keyword evidence="12" id="KW-0325">Glycoprotein</keyword>
<dbReference type="Pfam" id="PF00005">
    <property type="entry name" value="ABC_tran"/>
    <property type="match status" value="2"/>
</dbReference>
<evidence type="ECO:0000256" key="8">
    <source>
        <dbReference type="ARBA" id="ARBA00022840"/>
    </source>
</evidence>
<dbReference type="PROSITE" id="PS50893">
    <property type="entry name" value="ABC_TRANSPORTER_2"/>
    <property type="match status" value="2"/>
</dbReference>
<keyword evidence="4" id="KW-0813">Transport</keyword>
<evidence type="ECO:0000313" key="18">
    <source>
        <dbReference type="EMBL" id="CAD7460722.1"/>
    </source>
</evidence>
<dbReference type="FunFam" id="3.40.50.300:FF:000479">
    <property type="entry name" value="Multidrug resistance protein 1A"/>
    <property type="match status" value="2"/>
</dbReference>
<organism evidence="18">
    <name type="scientific">Timema tahoe</name>
    <dbReference type="NCBI Taxonomy" id="61484"/>
    <lineage>
        <taxon>Eukaryota</taxon>
        <taxon>Metazoa</taxon>
        <taxon>Ecdysozoa</taxon>
        <taxon>Arthropoda</taxon>
        <taxon>Hexapoda</taxon>
        <taxon>Insecta</taxon>
        <taxon>Pterygota</taxon>
        <taxon>Neoptera</taxon>
        <taxon>Polyneoptera</taxon>
        <taxon>Phasmatodea</taxon>
        <taxon>Timematodea</taxon>
        <taxon>Timematoidea</taxon>
        <taxon>Timematidae</taxon>
        <taxon>Timema</taxon>
    </lineage>
</organism>
<dbReference type="GO" id="GO:0016887">
    <property type="term" value="F:ATP hydrolysis activity"/>
    <property type="evidence" value="ECO:0007669"/>
    <property type="project" value="InterPro"/>
</dbReference>
<feature type="transmembrane region" description="Helical" evidence="15">
    <location>
        <begin position="715"/>
        <end position="741"/>
    </location>
</feature>
<feature type="compositionally biased region" description="Polar residues" evidence="14">
    <location>
        <begin position="1"/>
        <end position="13"/>
    </location>
</feature>
<comment type="catalytic activity">
    <reaction evidence="13">
        <text>ATP + H2O + xenobioticSide 1 = ADP + phosphate + xenobioticSide 2.</text>
        <dbReference type="EC" id="7.6.2.2"/>
    </reaction>
</comment>
<evidence type="ECO:0000256" key="10">
    <source>
        <dbReference type="ARBA" id="ARBA00022989"/>
    </source>
</evidence>
<dbReference type="GO" id="GO:0015421">
    <property type="term" value="F:ABC-type oligopeptide transporter activity"/>
    <property type="evidence" value="ECO:0007669"/>
    <property type="project" value="TreeGrafter"/>
</dbReference>
<evidence type="ECO:0000256" key="9">
    <source>
        <dbReference type="ARBA" id="ARBA00022967"/>
    </source>
</evidence>
<evidence type="ECO:0000259" key="16">
    <source>
        <dbReference type="PROSITE" id="PS50893"/>
    </source>
</evidence>
<comment type="similarity">
    <text evidence="2">Belongs to the ABC transporter superfamily. ABCB family. Multidrug resistance exporter (TC 3.A.1.201) subfamily.</text>
</comment>
<keyword evidence="5 15" id="KW-0812">Transmembrane</keyword>
<gene>
    <name evidence="18" type="ORF">TTEB3V08_LOCUS8641</name>
</gene>
<dbReference type="PANTHER" id="PTHR43394">
    <property type="entry name" value="ATP-DEPENDENT PERMEASE MDL1, MITOCHONDRIAL"/>
    <property type="match status" value="1"/>
</dbReference>
<accession>A0A7R9ILN2</accession>
<evidence type="ECO:0000256" key="4">
    <source>
        <dbReference type="ARBA" id="ARBA00022448"/>
    </source>
</evidence>
<evidence type="ECO:0000256" key="6">
    <source>
        <dbReference type="ARBA" id="ARBA00022737"/>
    </source>
</evidence>
<evidence type="ECO:0000256" key="13">
    <source>
        <dbReference type="ARBA" id="ARBA00034018"/>
    </source>
</evidence>
<feature type="transmembrane region" description="Helical" evidence="15">
    <location>
        <begin position="761"/>
        <end position="784"/>
    </location>
</feature>
<evidence type="ECO:0000256" key="2">
    <source>
        <dbReference type="ARBA" id="ARBA00007577"/>
    </source>
</evidence>
<evidence type="ECO:0000256" key="7">
    <source>
        <dbReference type="ARBA" id="ARBA00022741"/>
    </source>
</evidence>
<protein>
    <recommendedName>
        <fullName evidence="3">ABC-type xenobiotic transporter</fullName>
        <ecNumber evidence="3">7.6.2.2</ecNumber>
    </recommendedName>
</protein>
<feature type="transmembrane region" description="Helical" evidence="15">
    <location>
        <begin position="837"/>
        <end position="857"/>
    </location>
</feature>
<feature type="transmembrane region" description="Helical" evidence="15">
    <location>
        <begin position="1303"/>
        <end position="1324"/>
    </location>
</feature>
<feature type="transmembrane region" description="Helical" evidence="15">
    <location>
        <begin position="351"/>
        <end position="370"/>
    </location>
</feature>
<dbReference type="SMART" id="SM00382">
    <property type="entry name" value="AAA"/>
    <property type="match status" value="2"/>
</dbReference>
<dbReference type="PROSITE" id="PS00211">
    <property type="entry name" value="ABC_TRANSPORTER_1"/>
    <property type="match status" value="2"/>
</dbReference>
<feature type="transmembrane region" description="Helical" evidence="15">
    <location>
        <begin position="213"/>
        <end position="231"/>
    </location>
</feature>
<dbReference type="PANTHER" id="PTHR43394:SF27">
    <property type="entry name" value="ATP-DEPENDENT TRANSLOCASE ABCB1-LIKE"/>
    <property type="match status" value="1"/>
</dbReference>
<dbReference type="GO" id="GO:0017085">
    <property type="term" value="P:response to insecticide"/>
    <property type="evidence" value="ECO:0007669"/>
    <property type="project" value="UniProtKB-ARBA"/>
</dbReference>
<dbReference type="Pfam" id="PF00664">
    <property type="entry name" value="ABC_membrane"/>
    <property type="match status" value="3"/>
</dbReference>
<dbReference type="InterPro" id="IPR003593">
    <property type="entry name" value="AAA+_ATPase"/>
</dbReference>
<feature type="domain" description="ABC transporter" evidence="16">
    <location>
        <begin position="1039"/>
        <end position="1285"/>
    </location>
</feature>
<feature type="region of interest" description="Disordered" evidence="14">
    <location>
        <begin position="1"/>
        <end position="55"/>
    </location>
</feature>
<proteinExistence type="inferred from homology"/>
<feature type="transmembrane region" description="Helical" evidence="15">
    <location>
        <begin position="984"/>
        <end position="1002"/>
    </location>
</feature>
<dbReference type="SUPFAM" id="SSF52540">
    <property type="entry name" value="P-loop containing nucleoside triphosphate hydrolases"/>
    <property type="match status" value="2"/>
</dbReference>
<evidence type="ECO:0000256" key="15">
    <source>
        <dbReference type="SAM" id="Phobius"/>
    </source>
</evidence>
<keyword evidence="11 15" id="KW-0472">Membrane</keyword>
<dbReference type="GO" id="GO:0005524">
    <property type="term" value="F:ATP binding"/>
    <property type="evidence" value="ECO:0007669"/>
    <property type="project" value="UniProtKB-KW"/>
</dbReference>
<dbReference type="InterPro" id="IPR017871">
    <property type="entry name" value="ABC_transporter-like_CS"/>
</dbReference>
<feature type="domain" description="ABC transporter" evidence="16">
    <location>
        <begin position="415"/>
        <end position="651"/>
    </location>
</feature>
<evidence type="ECO:0000256" key="14">
    <source>
        <dbReference type="SAM" id="MobiDB-lite"/>
    </source>
</evidence>
<feature type="transmembrane region" description="Helical" evidence="15">
    <location>
        <begin position="943"/>
        <end position="964"/>
    </location>
</feature>
<comment type="subcellular location">
    <subcellularLocation>
        <location evidence="1">Membrane</location>
        <topology evidence="1">Multi-pass membrane protein</topology>
    </subcellularLocation>
</comment>
<keyword evidence="7" id="KW-0547">Nucleotide-binding</keyword>
<evidence type="ECO:0000256" key="5">
    <source>
        <dbReference type="ARBA" id="ARBA00022692"/>
    </source>
</evidence>
<dbReference type="CDD" id="cd18578">
    <property type="entry name" value="ABC_6TM_Pgp_ABCB1_D2_like"/>
    <property type="match status" value="1"/>
</dbReference>
<feature type="transmembrane region" description="Helical" evidence="15">
    <location>
        <begin position="74"/>
        <end position="97"/>
    </location>
</feature>
<evidence type="ECO:0000259" key="17">
    <source>
        <dbReference type="PROSITE" id="PS50929"/>
    </source>
</evidence>
<keyword evidence="10 15" id="KW-1133">Transmembrane helix</keyword>
<feature type="domain" description="ABC transmembrane type-1" evidence="17">
    <location>
        <begin position="718"/>
        <end position="1004"/>
    </location>
</feature>
<evidence type="ECO:0000256" key="12">
    <source>
        <dbReference type="ARBA" id="ARBA00023180"/>
    </source>
</evidence>
<dbReference type="FunFam" id="1.20.1560.10:FF:000018">
    <property type="entry name" value="ATP-binding cassette subfamily B member 11"/>
    <property type="match status" value="1"/>
</dbReference>
<dbReference type="Gene3D" id="3.40.50.300">
    <property type="entry name" value="P-loop containing nucleotide triphosphate hydrolases"/>
    <property type="match status" value="2"/>
</dbReference>
<evidence type="ECO:0000256" key="1">
    <source>
        <dbReference type="ARBA" id="ARBA00004141"/>
    </source>
</evidence>
<evidence type="ECO:0000256" key="3">
    <source>
        <dbReference type="ARBA" id="ARBA00012191"/>
    </source>
</evidence>
<feature type="domain" description="ABC transmembrane type-1" evidence="17">
    <location>
        <begin position="1229"/>
        <end position="1361"/>
    </location>
</feature>
<dbReference type="InterPro" id="IPR011527">
    <property type="entry name" value="ABC1_TM_dom"/>
</dbReference>
<sequence>MKSPKENGSSNGVMVTRVRSLDEDEVITPQKKDSPLEPEFTKLTKPKKEDSSDDSAPPVAFFKLFRFSTASEKFILFIGLISGIACGLCTPANSLLYGDLTGSMVDFGKYAGIASMNDSVTIPPEVVQNFVDAIVTFAIGISCVGAVMLVCTYISITTFNYAAQKQIFRIRCLFLQSALLQDIGWYDLNQTGDFASRMTEDLNKLEEGIGEKVAMCEFYLVAFISSITLAFVKGWELTLICLVSLPITLLFVGITTRIASALSRKELEVYGQAGSIAEEVLSSIRTVVAFGGETKEVDRYQVNLGAAKDNNIKRGFFSGLGFGGLWFCIYSNYAFSFWYAVGLVIEDKYDVSTMFTVFFSVMMASMNIGMSSPYFETFSISKGAAAKVFSLIDRISPINSMSPDGKHPSSISGSIEFKNIHFKYPSRPDVKVLQGLNLTINPGETVALVGSSGCGKSTCVQLIQRFYDPIQGSISLDGENIKNLNVAWLRSNIGVVGQEPILFQTTIAENIRFGNEQASMDEIIQSAKEANAHDFVSKLPQGYDTLVGERGAQLSGGQKQRIAIARALVRNPHILLLDEATSALDTSSEAKVQAALDKASTGRTTIIVAHRLSTIRQADKIVALSDGKVTEQGTHEQLMALKGQYHDLVMAQVNSANQDEPMVGRPRYLSVTSDKSVEEDDIRSITKSFVPEETEKEEKSSMMEVLRLNKQEWPYIMIGCICSIIMGCAFPIFAVLFGEILGFLSLDDASEIRSKTNIYCLYFVIAGIVVGLATFTQIYTFTLAGEKLTMRLRKLLFQAMVHQEIAWFDEGNNNTGALCAKLSGDTSSVQGATGQRLGTIFSSFSTLVLGLTLSLYYEWRLGLATLAFAPIILISHYLFQFMIKNGQQANQETLEKATKLAVEAVGNIRTVAGLGRENAFHDDYRKELLPGLKLGLRNTHFRGIVFAMARSISFFAFAVCMYYGGQLVKDGDMPYANVFKVANALIMGTTSIANAIAFAPNFEKGLAAAGRIFKLLGRKPKIMDPTSYTMEKWVTSGNVEYSRVEFSYPTRENTRVLRGLNLEVRQGQTVALVGPSGCGKSTCIQLLERFYDPMSGSVSLDDRDISSLTMSSLRSQLGIVSQEPVLFDRTIADNIAYGDNNREVSMDEIIQAAKEANIHTFISSLPLGYETRMGEKGAQLSGGQKQRVAIARALIRNPKILLLDEATSALDTESEKFRFSNTNEKILLFIGTLAGMGMGLATPANMLLFGDLTGAMIDFGSEIVSSMRQSQSVYLEAFNSTENITDINAIFLSAIKTFAIGNAAIGAATFIFGYISIAIFNYVVQKQIYRIRSLFLKSALYQDIGWYDLNQTGDFASRMAE</sequence>
<dbReference type="GO" id="GO:0097254">
    <property type="term" value="P:renal tubular secretion"/>
    <property type="evidence" value="ECO:0007669"/>
    <property type="project" value="UniProtKB-ARBA"/>
</dbReference>
<dbReference type="Gene3D" id="1.20.1560.10">
    <property type="entry name" value="ABC transporter type 1, transmembrane domain"/>
    <property type="match status" value="2"/>
</dbReference>
<dbReference type="InterPro" id="IPR027417">
    <property type="entry name" value="P-loop_NTPase"/>
</dbReference>
<dbReference type="EC" id="7.6.2.2" evidence="3"/>
<feature type="transmembrane region" description="Helical" evidence="15">
    <location>
        <begin position="863"/>
        <end position="883"/>
    </location>
</feature>
<dbReference type="InterPro" id="IPR036640">
    <property type="entry name" value="ABC1_TM_sf"/>
</dbReference>
<dbReference type="GO" id="GO:0008559">
    <property type="term" value="F:ABC-type xenobiotic transporter activity"/>
    <property type="evidence" value="ECO:0007669"/>
    <property type="project" value="UniProtKB-EC"/>
</dbReference>
<dbReference type="GO" id="GO:0090374">
    <property type="term" value="P:oligopeptide export from mitochondrion"/>
    <property type="evidence" value="ECO:0007669"/>
    <property type="project" value="TreeGrafter"/>
</dbReference>
<keyword evidence="8" id="KW-0067">ATP-binding</keyword>
<feature type="compositionally biased region" description="Basic and acidic residues" evidence="14">
    <location>
        <begin position="30"/>
        <end position="50"/>
    </location>
</feature>
<reference evidence="18" key="1">
    <citation type="submission" date="2020-11" db="EMBL/GenBank/DDBJ databases">
        <authorList>
            <person name="Tran Van P."/>
        </authorList>
    </citation>
    <scope>NUCLEOTIDE SEQUENCE</scope>
</reference>